<dbReference type="EMBL" id="JACIDC010000002">
    <property type="protein sequence ID" value="MBB4038958.1"/>
    <property type="molecule type" value="Genomic_DNA"/>
</dbReference>
<evidence type="ECO:0000313" key="2">
    <source>
        <dbReference type="EMBL" id="MBB4038958.1"/>
    </source>
</evidence>
<keyword evidence="3" id="KW-1185">Reference proteome</keyword>
<sequence length="52" mass="5425">MVSDCAGLVYPYPAISEGTKGTAVAFPKPPAQDPGRGARFPGMPFGMRPNES</sequence>
<organism evidence="2 3">
    <name type="scientific">Microvirga flocculans</name>
    <dbReference type="NCBI Taxonomy" id="217168"/>
    <lineage>
        <taxon>Bacteria</taxon>
        <taxon>Pseudomonadati</taxon>
        <taxon>Pseudomonadota</taxon>
        <taxon>Alphaproteobacteria</taxon>
        <taxon>Hyphomicrobiales</taxon>
        <taxon>Methylobacteriaceae</taxon>
        <taxon>Microvirga</taxon>
    </lineage>
</organism>
<reference evidence="2 3" key="1">
    <citation type="submission" date="2020-08" db="EMBL/GenBank/DDBJ databases">
        <title>Genomic Encyclopedia of Type Strains, Phase IV (KMG-IV): sequencing the most valuable type-strain genomes for metagenomic binning, comparative biology and taxonomic classification.</title>
        <authorList>
            <person name="Goeker M."/>
        </authorList>
    </citation>
    <scope>NUCLEOTIDE SEQUENCE [LARGE SCALE GENOMIC DNA]</scope>
    <source>
        <strain evidence="2 3">DSM 15743</strain>
    </source>
</reference>
<feature type="region of interest" description="Disordered" evidence="1">
    <location>
        <begin position="26"/>
        <end position="52"/>
    </location>
</feature>
<evidence type="ECO:0000313" key="3">
    <source>
        <dbReference type="Proteomes" id="UP000519439"/>
    </source>
</evidence>
<proteinExistence type="predicted"/>
<dbReference type="AlphaFoldDB" id="A0A7W6N758"/>
<accession>A0A7W6N758</accession>
<evidence type="ECO:0000256" key="1">
    <source>
        <dbReference type="SAM" id="MobiDB-lite"/>
    </source>
</evidence>
<name>A0A7W6N758_9HYPH</name>
<comment type="caution">
    <text evidence="2">The sequence shown here is derived from an EMBL/GenBank/DDBJ whole genome shotgun (WGS) entry which is preliminary data.</text>
</comment>
<gene>
    <name evidence="2" type="ORF">GGR34_000593</name>
</gene>
<dbReference type="Proteomes" id="UP000519439">
    <property type="component" value="Unassembled WGS sequence"/>
</dbReference>
<protein>
    <submittedName>
        <fullName evidence="2">Uncharacterized protein</fullName>
    </submittedName>
</protein>